<evidence type="ECO:0000313" key="4">
    <source>
        <dbReference type="Proteomes" id="UP000295258"/>
    </source>
</evidence>
<evidence type="ECO:0000313" key="3">
    <source>
        <dbReference type="EMBL" id="TDC99765.1"/>
    </source>
</evidence>
<feature type="transmembrane region" description="Helical" evidence="2">
    <location>
        <begin position="76"/>
        <end position="99"/>
    </location>
</feature>
<dbReference type="AlphaFoldDB" id="A0A4V2Y9G6"/>
<feature type="transmembrane region" description="Helical" evidence="2">
    <location>
        <begin position="43"/>
        <end position="64"/>
    </location>
</feature>
<dbReference type="Proteomes" id="UP000295258">
    <property type="component" value="Unassembled WGS sequence"/>
</dbReference>
<feature type="transmembrane region" description="Helical" evidence="2">
    <location>
        <begin position="6"/>
        <end position="31"/>
    </location>
</feature>
<evidence type="ECO:0008006" key="5">
    <source>
        <dbReference type="Google" id="ProtNLM"/>
    </source>
</evidence>
<dbReference type="RefSeq" id="WP_132599209.1">
    <property type="nucleotide sequence ID" value="NZ_SMKO01000106.1"/>
</dbReference>
<feature type="region of interest" description="Disordered" evidence="1">
    <location>
        <begin position="474"/>
        <end position="494"/>
    </location>
</feature>
<evidence type="ECO:0000256" key="1">
    <source>
        <dbReference type="SAM" id="MobiDB-lite"/>
    </source>
</evidence>
<keyword evidence="4" id="KW-1185">Reference proteome</keyword>
<comment type="caution">
    <text evidence="3">The sequence shown here is derived from an EMBL/GenBank/DDBJ whole genome shotgun (WGS) entry which is preliminary data.</text>
</comment>
<proteinExistence type="predicted"/>
<organism evidence="3 4">
    <name type="scientific">Nonomuraea deserti</name>
    <dbReference type="NCBI Taxonomy" id="1848322"/>
    <lineage>
        <taxon>Bacteria</taxon>
        <taxon>Bacillati</taxon>
        <taxon>Actinomycetota</taxon>
        <taxon>Actinomycetes</taxon>
        <taxon>Streptosporangiales</taxon>
        <taxon>Streptosporangiaceae</taxon>
        <taxon>Nonomuraea</taxon>
    </lineage>
</organism>
<name>A0A4V2Y9G6_9ACTN</name>
<accession>A0A4V2Y9G6</accession>
<dbReference type="EMBL" id="SMKO01000106">
    <property type="protein sequence ID" value="TDC99765.1"/>
    <property type="molecule type" value="Genomic_DNA"/>
</dbReference>
<evidence type="ECO:0000256" key="2">
    <source>
        <dbReference type="SAM" id="Phobius"/>
    </source>
</evidence>
<reference evidence="3 4" key="1">
    <citation type="submission" date="2019-03" db="EMBL/GenBank/DDBJ databases">
        <title>Draft genome sequences of novel Actinobacteria.</title>
        <authorList>
            <person name="Sahin N."/>
            <person name="Ay H."/>
            <person name="Saygin H."/>
        </authorList>
    </citation>
    <scope>NUCLEOTIDE SEQUENCE [LARGE SCALE GENOMIC DNA]</scope>
    <source>
        <strain evidence="3 4">KC310</strain>
    </source>
</reference>
<keyword evidence="2" id="KW-0472">Membrane</keyword>
<protein>
    <recommendedName>
        <fullName evidence="5">FtsX-like permease family protein</fullName>
    </recommendedName>
</protein>
<feature type="transmembrane region" description="Helical" evidence="2">
    <location>
        <begin position="134"/>
        <end position="155"/>
    </location>
</feature>
<feature type="transmembrane region" description="Helical" evidence="2">
    <location>
        <begin position="448"/>
        <end position="470"/>
    </location>
</feature>
<keyword evidence="2" id="KW-0812">Transmembrane</keyword>
<gene>
    <name evidence="3" type="ORF">E1292_30690</name>
</gene>
<keyword evidence="2" id="KW-1133">Transmembrane helix</keyword>
<sequence>MIFEATPLALTGIVIIIGMFASISVTLAMLSAPQSRHGRIHRAYLLGGLFVSFIGVGLMAFGAWSAREDSRYGVFAWAGFTLATLMGAGLLLFGLGPFASRLLETLHRHAERLPLPLRLAARDLAGRRTATAPAITLTAMATAFGVALTIIAVGATAQSRAAYLPRARPGALLVSPLSSAGTDAVRAAIQRELPGVPWAERQVPRHLPRIRAHVDGLDRPEGAVYPDEVIGDEALLRYLTGDRSTPYDEGTAVVITTTDVKADSVKIVTGEGDPLTTNTIPAIVARTVDPHMATVFVPAKVVRDLGHQLEPGELIVDPSLHRTSASEQERLDDRLGDIAETSVERGFQPWTGWTAVVAAVLLLALGGALATGGGRATSPRVGRVLRRAGDGSAATLRWFGACRAGLSAACGTVLGAVAGCPIGMLLIWPLTAATTWDSPPRVPFPTPWPVIAAVAAGLPVAAAALGGLLVRAQTGSGGVHPREDSWTTPRTFPR</sequence>
<feature type="transmembrane region" description="Helical" evidence="2">
    <location>
        <begin position="406"/>
        <end position="428"/>
    </location>
</feature>
<feature type="transmembrane region" description="Helical" evidence="2">
    <location>
        <begin position="350"/>
        <end position="370"/>
    </location>
</feature>